<dbReference type="Proteomes" id="UP000070376">
    <property type="component" value="Unassembled WGS sequence"/>
</dbReference>
<accession>A0A133KAL2</accession>
<dbReference type="AlphaFoldDB" id="A0A133KAL2"/>
<evidence type="ECO:0000313" key="2">
    <source>
        <dbReference type="Proteomes" id="UP000070376"/>
    </source>
</evidence>
<evidence type="ECO:0000313" key="1">
    <source>
        <dbReference type="EMBL" id="KWZ76544.1"/>
    </source>
</evidence>
<gene>
    <name evidence="1" type="ORF">HMPREF3213_03794</name>
</gene>
<organism evidence="1 2">
    <name type="scientific">Heyndrickxia coagulans</name>
    <name type="common">Weizmannia coagulans</name>
    <dbReference type="NCBI Taxonomy" id="1398"/>
    <lineage>
        <taxon>Bacteria</taxon>
        <taxon>Bacillati</taxon>
        <taxon>Bacillota</taxon>
        <taxon>Bacilli</taxon>
        <taxon>Bacillales</taxon>
        <taxon>Bacillaceae</taxon>
        <taxon>Heyndrickxia</taxon>
    </lineage>
</organism>
<proteinExistence type="predicted"/>
<comment type="caution">
    <text evidence="1">The sequence shown here is derived from an EMBL/GenBank/DDBJ whole genome shotgun (WGS) entry which is preliminary data.</text>
</comment>
<reference evidence="2" key="1">
    <citation type="submission" date="2016-01" db="EMBL/GenBank/DDBJ databases">
        <authorList>
            <person name="Mitreva M."/>
            <person name="Pepin K.H."/>
            <person name="Mihindukulasuriya K.A."/>
            <person name="Fulton R."/>
            <person name="Fronick C."/>
            <person name="O'Laughlin M."/>
            <person name="Miner T."/>
            <person name="Herter B."/>
            <person name="Rosa B.A."/>
            <person name="Cordes M."/>
            <person name="Tomlinson C."/>
            <person name="Wollam A."/>
            <person name="Palsikar V.B."/>
            <person name="Mardis E.R."/>
            <person name="Wilson R.K."/>
        </authorList>
    </citation>
    <scope>NUCLEOTIDE SEQUENCE [LARGE SCALE GENOMIC DNA]</scope>
    <source>
        <strain evidence="2">GED7749B</strain>
    </source>
</reference>
<name>A0A133KAL2_HEYCO</name>
<sequence length="45" mass="5054">MYKFDYITIFLFVAGKKQTICARLSPVVSGYCEAAFLFTLTEIPG</sequence>
<protein>
    <submittedName>
        <fullName evidence="1">Uncharacterized protein</fullName>
    </submittedName>
</protein>
<dbReference type="PATRIC" id="fig|1398.22.peg.3798"/>
<dbReference type="EMBL" id="LRPN01000197">
    <property type="protein sequence ID" value="KWZ76544.1"/>
    <property type="molecule type" value="Genomic_DNA"/>
</dbReference>